<sequence>MRNLVVCCDGTWNTPDMKDGGIPAPTNVYKIWGAVADQTEKGKEQRRYYHTGVGTDGGYLSRIAGGTFGTGLSKNVKSAYKWLAEEYEPKDRIFLFGFSRGAFTVRSLAGMIARCGLVDLKKSAESPDEVWACVDAIFAKYRREAYDESVAAEAAYHNAKSVGDAPGKTAVHFLGVWDTVGALGVPDDQALLNLVDDPRRYQFHDTELSATVKTARHAVAIDERRQVFAPTLWSNCHQHDDAIEIWFPGVHADVGGGYAATGLSDIALAWMIEEAEKAGLKLRDTAKQQIKGDPHGVLHDSLTGIFASDLSNIRPRAVPGFGANGQKANFHPAALARQENPPLAQPDYWRTIQLAKKKSAARDVFAGEKWNYSGIFVKKGEEYRLSATGQWIDGLTVKCGPGGTSDGVFQLGEIAHLLSSGIGKLETLIEKATGNGHANIKLTRREENLPWFSLVGAVANGRGVDDNGHARRHQIFLVGEGCTLLPEDDGYLYFFANDAWEKYENNRGSVKVVIERVK</sequence>
<dbReference type="Gene3D" id="2.60.120.430">
    <property type="entry name" value="Galactose-binding lectin"/>
    <property type="match status" value="1"/>
</dbReference>
<feature type="domain" description="T6SS Phospholipase effector Tle1-like catalytic" evidence="1">
    <location>
        <begin position="2"/>
        <end position="274"/>
    </location>
</feature>
<evidence type="ECO:0000313" key="2">
    <source>
        <dbReference type="EMBL" id="MBA5779368.1"/>
    </source>
</evidence>
<reference evidence="2 3" key="1">
    <citation type="submission" date="2020-07" db="EMBL/GenBank/DDBJ databases">
        <title>Stappia sp., F7233, whole genome shotgun sequencing project.</title>
        <authorList>
            <person name="Jiang S."/>
            <person name="Liu Z.W."/>
            <person name="Du Z.J."/>
        </authorList>
    </citation>
    <scope>NUCLEOTIDE SEQUENCE [LARGE SCALE GENOMIC DNA]</scope>
    <source>
        <strain evidence="2 3">F7233</strain>
    </source>
</reference>
<comment type="caution">
    <text evidence="2">The sequence shown here is derived from an EMBL/GenBank/DDBJ whole genome shotgun (WGS) entry which is preliminary data.</text>
</comment>
<organism evidence="2 3">
    <name type="scientific">Stappia albiluteola</name>
    <dbReference type="NCBI Taxonomy" id="2758565"/>
    <lineage>
        <taxon>Bacteria</taxon>
        <taxon>Pseudomonadati</taxon>
        <taxon>Pseudomonadota</taxon>
        <taxon>Alphaproteobacteria</taxon>
        <taxon>Hyphomicrobiales</taxon>
        <taxon>Stappiaceae</taxon>
        <taxon>Stappia</taxon>
    </lineage>
</organism>
<dbReference type="EMBL" id="JACFXV010000067">
    <property type="protein sequence ID" value="MBA5779368.1"/>
    <property type="molecule type" value="Genomic_DNA"/>
</dbReference>
<dbReference type="AlphaFoldDB" id="A0A839AK16"/>
<accession>A0A839AK16</accession>
<keyword evidence="3" id="KW-1185">Reference proteome</keyword>
<name>A0A839AK16_9HYPH</name>
<dbReference type="PANTHER" id="PTHR33840">
    <property type="match status" value="1"/>
</dbReference>
<evidence type="ECO:0000313" key="3">
    <source>
        <dbReference type="Proteomes" id="UP000541109"/>
    </source>
</evidence>
<dbReference type="Proteomes" id="UP000541109">
    <property type="component" value="Unassembled WGS sequence"/>
</dbReference>
<proteinExistence type="predicted"/>
<dbReference type="RefSeq" id="WP_182168195.1">
    <property type="nucleotide sequence ID" value="NZ_JACFXV010000067.1"/>
</dbReference>
<dbReference type="InterPro" id="IPR029058">
    <property type="entry name" value="AB_hydrolase_fold"/>
</dbReference>
<dbReference type="PANTHER" id="PTHR33840:SF1">
    <property type="entry name" value="TLE1 PHOSPHOLIPASE DOMAIN-CONTAINING PROTEIN"/>
    <property type="match status" value="1"/>
</dbReference>
<dbReference type="Pfam" id="PF09994">
    <property type="entry name" value="T6SS_Tle1-like_cat"/>
    <property type="match status" value="1"/>
</dbReference>
<dbReference type="SUPFAM" id="SSF53474">
    <property type="entry name" value="alpha/beta-Hydrolases"/>
    <property type="match status" value="1"/>
</dbReference>
<gene>
    <name evidence="2" type="ORF">H2509_19740</name>
</gene>
<evidence type="ECO:0000259" key="1">
    <source>
        <dbReference type="Pfam" id="PF09994"/>
    </source>
</evidence>
<dbReference type="Gene3D" id="3.40.50.1820">
    <property type="entry name" value="alpha/beta hydrolase"/>
    <property type="match status" value="1"/>
</dbReference>
<protein>
    <submittedName>
        <fullName evidence="2">DUF2235 domain-containing protein</fullName>
    </submittedName>
</protein>
<dbReference type="InterPro" id="IPR018712">
    <property type="entry name" value="Tle1-like_cat"/>
</dbReference>